<accession>A0A1W1VDB9</accession>
<reference evidence="2 3" key="1">
    <citation type="submission" date="2017-04" db="EMBL/GenBank/DDBJ databases">
        <authorList>
            <person name="Afonso C.L."/>
            <person name="Miller P.J."/>
            <person name="Scott M.A."/>
            <person name="Spackman E."/>
            <person name="Goraichik I."/>
            <person name="Dimitrov K.M."/>
            <person name="Suarez D.L."/>
            <person name="Swayne D.E."/>
        </authorList>
    </citation>
    <scope>NUCLEOTIDE SEQUENCE [LARGE SCALE GENOMIC DNA]</scope>
    <source>
        <strain evidence="2 3">DSM 11622</strain>
    </source>
</reference>
<keyword evidence="3" id="KW-1185">Reference proteome</keyword>
<evidence type="ECO:0000313" key="3">
    <source>
        <dbReference type="Proteomes" id="UP000192266"/>
    </source>
</evidence>
<evidence type="ECO:0000256" key="1">
    <source>
        <dbReference type="SAM" id="SignalP"/>
    </source>
</evidence>
<evidence type="ECO:0000313" key="2">
    <source>
        <dbReference type="EMBL" id="SMB91399.1"/>
    </source>
</evidence>
<dbReference type="AlphaFoldDB" id="A0A1W1VDB9"/>
<evidence type="ECO:0008006" key="4">
    <source>
        <dbReference type="Google" id="ProtNLM"/>
    </source>
</evidence>
<dbReference type="RefSeq" id="WP_200813880.1">
    <property type="nucleotide sequence ID" value="NZ_FWWW01000055.1"/>
</dbReference>
<organism evidence="2 3">
    <name type="scientific">Hymenobacter roseosalivarius DSM 11622</name>
    <dbReference type="NCBI Taxonomy" id="645990"/>
    <lineage>
        <taxon>Bacteria</taxon>
        <taxon>Pseudomonadati</taxon>
        <taxon>Bacteroidota</taxon>
        <taxon>Cytophagia</taxon>
        <taxon>Cytophagales</taxon>
        <taxon>Hymenobacteraceae</taxon>
        <taxon>Hymenobacter</taxon>
    </lineage>
</organism>
<feature type="signal peptide" evidence="1">
    <location>
        <begin position="1"/>
        <end position="21"/>
    </location>
</feature>
<dbReference type="Proteomes" id="UP000192266">
    <property type="component" value="Unassembled WGS sequence"/>
</dbReference>
<keyword evidence="1" id="KW-0732">Signal</keyword>
<dbReference type="Pfam" id="PF09912">
    <property type="entry name" value="DUF2141"/>
    <property type="match status" value="1"/>
</dbReference>
<sequence>MVRSFLSITLLQLLAFVSAVPALWRTATTDADVPASHAISGSVANLRNARGTCYVSLYNRKEGFPGKKSVATQKVQLTAKECVFIFDKLPKGDYAIAAYHDENNNGRLDTNFIGLPTEGYAFSNNPRATMGPPSFAEAKIAVHGPRVKVQLAMKY</sequence>
<protein>
    <recommendedName>
        <fullName evidence="4">DUF2141 domain-containing protein</fullName>
    </recommendedName>
</protein>
<gene>
    <name evidence="2" type="ORF">SAMN00120144_0678</name>
</gene>
<proteinExistence type="predicted"/>
<dbReference type="InterPro" id="IPR018673">
    <property type="entry name" value="DUF2141"/>
</dbReference>
<dbReference type="EMBL" id="FWWW01000055">
    <property type="protein sequence ID" value="SMB91399.1"/>
    <property type="molecule type" value="Genomic_DNA"/>
</dbReference>
<feature type="chain" id="PRO_5012077010" description="DUF2141 domain-containing protein" evidence="1">
    <location>
        <begin position="22"/>
        <end position="155"/>
    </location>
</feature>
<name>A0A1W1VDB9_9BACT</name>